<accession>D8QGM3</accession>
<feature type="non-terminal residue" evidence="1">
    <location>
        <position position="358"/>
    </location>
</feature>
<proteinExistence type="predicted"/>
<dbReference type="HOGENOM" id="CLU_033082_3_1_1"/>
<dbReference type="VEuPathDB" id="FungiDB:SCHCODRAFT_02639796"/>
<evidence type="ECO:0000313" key="1">
    <source>
        <dbReference type="EMBL" id="EFI92516.1"/>
    </source>
</evidence>
<dbReference type="InParanoid" id="D8QGM3"/>
<organism evidence="2">
    <name type="scientific">Schizophyllum commune (strain H4-8 / FGSC 9210)</name>
    <name type="common">Split gill fungus</name>
    <dbReference type="NCBI Taxonomy" id="578458"/>
    <lineage>
        <taxon>Eukaryota</taxon>
        <taxon>Fungi</taxon>
        <taxon>Dikarya</taxon>
        <taxon>Basidiomycota</taxon>
        <taxon>Agaricomycotina</taxon>
        <taxon>Agaricomycetes</taxon>
        <taxon>Agaricomycetidae</taxon>
        <taxon>Agaricales</taxon>
        <taxon>Schizophyllaceae</taxon>
        <taxon>Schizophyllum</taxon>
    </lineage>
</organism>
<keyword evidence="2" id="KW-1185">Reference proteome</keyword>
<protein>
    <submittedName>
        <fullName evidence="1">Expressed protein</fullName>
    </submittedName>
</protein>
<dbReference type="AlphaFoldDB" id="D8QGM3"/>
<dbReference type="Proteomes" id="UP000007431">
    <property type="component" value="Unassembled WGS sequence"/>
</dbReference>
<dbReference type="EMBL" id="GL377312">
    <property type="protein sequence ID" value="EFI92516.1"/>
    <property type="molecule type" value="Genomic_DNA"/>
</dbReference>
<dbReference type="OrthoDB" id="6359816at2759"/>
<gene>
    <name evidence="1" type="ORF">SCHCODRAFT_113013</name>
</gene>
<sequence>MHDVDNFDRVFPPPHLYVKRCPELWLPGDGKIVVQAGNLGFRVERDILARHSAVFQSIMANEDDGSLAARSAYYGYREGCHYIVVQDAPEDMKELLSAMFIPEYFERFPPAADFGVIETVLRMSHRYQVAYLRRRALGHLAPFYPTRLVDFPPHVEPAGPAFINNGALHTAVAIAAGEAGATWILPTALYLAATACSRDELLDGMEWRGKLRILPEQWRRPALTLTHDLGWQYKAYACLVTLVVPPGCAQEDPLACPAARTRHIAQRAWCDDPLDAHGFDSRWEALRGVLCESCFWRAHADYGDYKRKVWDALPGLFGIELGWGKLNLLKSQQLARGDNLSASTRARGLQDASEIEMW</sequence>
<dbReference type="OMA" id="NCVRIFQ"/>
<evidence type="ECO:0000313" key="2">
    <source>
        <dbReference type="Proteomes" id="UP000007431"/>
    </source>
</evidence>
<name>D8QGM3_SCHCM</name>
<reference evidence="1 2" key="1">
    <citation type="journal article" date="2010" name="Nat. Biotechnol.">
        <title>Genome sequence of the model mushroom Schizophyllum commune.</title>
        <authorList>
            <person name="Ohm R.A."/>
            <person name="de Jong J.F."/>
            <person name="Lugones L.G."/>
            <person name="Aerts A."/>
            <person name="Kothe E."/>
            <person name="Stajich J.E."/>
            <person name="de Vries R.P."/>
            <person name="Record E."/>
            <person name="Levasseur A."/>
            <person name="Baker S.E."/>
            <person name="Bartholomew K.A."/>
            <person name="Coutinho P.M."/>
            <person name="Erdmann S."/>
            <person name="Fowler T.J."/>
            <person name="Gathman A.C."/>
            <person name="Lombard V."/>
            <person name="Henrissat B."/>
            <person name="Knabe N."/>
            <person name="Kuees U."/>
            <person name="Lilly W.W."/>
            <person name="Lindquist E."/>
            <person name="Lucas S."/>
            <person name="Magnuson J.K."/>
            <person name="Piumi F."/>
            <person name="Raudaskoski M."/>
            <person name="Salamov A."/>
            <person name="Schmutz J."/>
            <person name="Schwarze F.W.M.R."/>
            <person name="vanKuyk P.A."/>
            <person name="Horton J.S."/>
            <person name="Grigoriev I.V."/>
            <person name="Woesten H.A.B."/>
        </authorList>
    </citation>
    <scope>NUCLEOTIDE SEQUENCE [LARGE SCALE GENOMIC DNA]</scope>
    <source>
        <strain evidence="2">H4-8 / FGSC 9210</strain>
    </source>
</reference>